<dbReference type="GeneID" id="5012019"/>
<name>A0BJY4_PARTE</name>
<dbReference type="HOGENOM" id="CLU_732508_0_0_1"/>
<accession>A0BJY4</accession>
<evidence type="ECO:0000313" key="2">
    <source>
        <dbReference type="EMBL" id="CAK58851.1"/>
    </source>
</evidence>
<dbReference type="InParanoid" id="A0BJY4"/>
<dbReference type="Proteomes" id="UP000000600">
    <property type="component" value="Unassembled WGS sequence"/>
</dbReference>
<dbReference type="OMA" id="PCCDKEQ"/>
<dbReference type="EMBL" id="CT867999">
    <property type="protein sequence ID" value="CAK58851.1"/>
    <property type="molecule type" value="Genomic_DNA"/>
</dbReference>
<keyword evidence="1" id="KW-0175">Coiled coil</keyword>
<dbReference type="RefSeq" id="XP_001426249.1">
    <property type="nucleotide sequence ID" value="XM_001426212.1"/>
</dbReference>
<evidence type="ECO:0000313" key="3">
    <source>
        <dbReference type="Proteomes" id="UP000000600"/>
    </source>
</evidence>
<reference evidence="2 3" key="1">
    <citation type="journal article" date="2006" name="Nature">
        <title>Global trends of whole-genome duplications revealed by the ciliate Paramecium tetraurelia.</title>
        <authorList>
            <consortium name="Genoscope"/>
            <person name="Aury J.-M."/>
            <person name="Jaillon O."/>
            <person name="Duret L."/>
            <person name="Noel B."/>
            <person name="Jubin C."/>
            <person name="Porcel B.M."/>
            <person name="Segurens B."/>
            <person name="Daubin V."/>
            <person name="Anthouard V."/>
            <person name="Aiach N."/>
            <person name="Arnaiz O."/>
            <person name="Billaut A."/>
            <person name="Beisson J."/>
            <person name="Blanc I."/>
            <person name="Bouhouche K."/>
            <person name="Camara F."/>
            <person name="Duharcourt S."/>
            <person name="Guigo R."/>
            <person name="Gogendeau D."/>
            <person name="Katinka M."/>
            <person name="Keller A.-M."/>
            <person name="Kissmehl R."/>
            <person name="Klotz C."/>
            <person name="Koll F."/>
            <person name="Le Moue A."/>
            <person name="Lepere C."/>
            <person name="Malinsky S."/>
            <person name="Nowacki M."/>
            <person name="Nowak J.K."/>
            <person name="Plattner H."/>
            <person name="Poulain J."/>
            <person name="Ruiz F."/>
            <person name="Serrano V."/>
            <person name="Zagulski M."/>
            <person name="Dessen P."/>
            <person name="Betermier M."/>
            <person name="Weissenbach J."/>
            <person name="Scarpelli C."/>
            <person name="Schachter V."/>
            <person name="Sperling L."/>
            <person name="Meyer E."/>
            <person name="Cohen J."/>
            <person name="Wincker P."/>
        </authorList>
    </citation>
    <scope>NUCLEOTIDE SEQUENCE [LARGE SCALE GENOMIC DNA]</scope>
    <source>
        <strain evidence="2 3">Stock d4-2</strain>
    </source>
</reference>
<organism evidence="2 3">
    <name type="scientific">Paramecium tetraurelia</name>
    <dbReference type="NCBI Taxonomy" id="5888"/>
    <lineage>
        <taxon>Eukaryota</taxon>
        <taxon>Sar</taxon>
        <taxon>Alveolata</taxon>
        <taxon>Ciliophora</taxon>
        <taxon>Intramacronucleata</taxon>
        <taxon>Oligohymenophorea</taxon>
        <taxon>Peniculida</taxon>
        <taxon>Parameciidae</taxon>
        <taxon>Paramecium</taxon>
    </lineage>
</organism>
<evidence type="ECO:0000256" key="1">
    <source>
        <dbReference type="SAM" id="Coils"/>
    </source>
</evidence>
<feature type="coiled-coil region" evidence="1">
    <location>
        <begin position="118"/>
        <end position="160"/>
    </location>
</feature>
<keyword evidence="3" id="KW-1185">Reference proteome</keyword>
<dbReference type="KEGG" id="ptm:GSPATT00029481001"/>
<feature type="coiled-coil region" evidence="1">
    <location>
        <begin position="199"/>
        <end position="240"/>
    </location>
</feature>
<dbReference type="AlphaFoldDB" id="A0BJY4"/>
<gene>
    <name evidence="2" type="ORF">GSPATT00029481001</name>
</gene>
<dbReference type="OrthoDB" id="307929at2759"/>
<sequence>MSKHSEKKTKVVENRYDHPQSYYQSYIPTPYIAATYEQPTVVIPHIQGTQIITAEPTVIRERRVVQGESQFIKQDHVIQEQNCCMSCMPCVPCCDKEQKVVTRQVVLKEKQPIVQNRNEDYERKLDEIEKLHIQEVREMELKMQQQLEILQNQKMQDEQQRQLIDLKQSLFDIKHQLSQRGQQTQPQQQQTQIINPYQIERLENQLDKKKKRIKDLKQIINNMQIDLQQKSSQIQDLDLRLRQPIPQQVVHVPVPQENYELINQVRYLEQERNALLREIDSLKFSNSELSSLSFREDPEKIRLKQDYTRMINDFRFLEQENIKMATIIGQKDELIKSLEQRISIELSRQSILLQQQSPQRVVLEQTTTTRPIQAQYVIDSSQSFPPQPIHKQYIIQDQPIQTIQPTLLQQQQQQQTLPNVKIIS</sequence>
<proteinExistence type="predicted"/>
<protein>
    <submittedName>
        <fullName evidence="2">Uncharacterized protein</fullName>
    </submittedName>
</protein>